<dbReference type="RefSeq" id="WP_255866130.1">
    <property type="nucleotide sequence ID" value="NZ_CP104263.1"/>
</dbReference>
<name>A0ABT1NTM6_9MICC</name>
<dbReference type="GO" id="GO:0004519">
    <property type="term" value="F:endonuclease activity"/>
    <property type="evidence" value="ECO:0007669"/>
    <property type="project" value="UniProtKB-KW"/>
</dbReference>
<accession>A0ABT1NTM6</accession>
<dbReference type="Pfam" id="PF04480">
    <property type="entry name" value="DUF559"/>
    <property type="match status" value="1"/>
</dbReference>
<organism evidence="2 3">
    <name type="scientific">Arthrobacter jinronghuae</name>
    <dbReference type="NCBI Taxonomy" id="2964609"/>
    <lineage>
        <taxon>Bacteria</taxon>
        <taxon>Bacillati</taxon>
        <taxon>Actinomycetota</taxon>
        <taxon>Actinomycetes</taxon>
        <taxon>Micrococcales</taxon>
        <taxon>Micrococcaceae</taxon>
        <taxon>Arthrobacter</taxon>
    </lineage>
</organism>
<keyword evidence="2" id="KW-0378">Hydrolase</keyword>
<dbReference type="InterPro" id="IPR011335">
    <property type="entry name" value="Restrct_endonuc-II-like"/>
</dbReference>
<keyword evidence="2" id="KW-0540">Nuclease</keyword>
<dbReference type="Gene3D" id="3.40.960.10">
    <property type="entry name" value="VSR Endonuclease"/>
    <property type="match status" value="1"/>
</dbReference>
<keyword evidence="3" id="KW-1185">Reference proteome</keyword>
<dbReference type="Proteomes" id="UP001206924">
    <property type="component" value="Unassembled WGS sequence"/>
</dbReference>
<comment type="caution">
    <text evidence="2">The sequence shown here is derived from an EMBL/GenBank/DDBJ whole genome shotgun (WGS) entry which is preliminary data.</text>
</comment>
<evidence type="ECO:0000313" key="2">
    <source>
        <dbReference type="EMBL" id="MCQ1950941.1"/>
    </source>
</evidence>
<dbReference type="EMBL" id="JANFLP010000013">
    <property type="protein sequence ID" value="MCQ1950941.1"/>
    <property type="molecule type" value="Genomic_DNA"/>
</dbReference>
<reference evidence="2 3" key="1">
    <citation type="submission" date="2022-07" db="EMBL/GenBank/DDBJ databases">
        <title>Novel species in genus Arthrobacter.</title>
        <authorList>
            <person name="Liu Y."/>
        </authorList>
    </citation>
    <scope>NUCLEOTIDE SEQUENCE [LARGE SCALE GENOMIC DNA]</scope>
    <source>
        <strain evidence="3">zg-Y859</strain>
    </source>
</reference>
<feature type="domain" description="DUF559" evidence="1">
    <location>
        <begin position="7"/>
        <end position="60"/>
    </location>
</feature>
<dbReference type="InterPro" id="IPR007569">
    <property type="entry name" value="DUF559"/>
</dbReference>
<protein>
    <submittedName>
        <fullName evidence="2">Endonuclease domain-containing protein</fullName>
    </submittedName>
</protein>
<dbReference type="SUPFAM" id="SSF52980">
    <property type="entry name" value="Restriction endonuclease-like"/>
    <property type="match status" value="1"/>
</dbReference>
<evidence type="ECO:0000313" key="3">
    <source>
        <dbReference type="Proteomes" id="UP001206924"/>
    </source>
</evidence>
<gene>
    <name evidence="2" type="ORF">NNX28_13515</name>
</gene>
<evidence type="ECO:0000259" key="1">
    <source>
        <dbReference type="Pfam" id="PF04480"/>
    </source>
</evidence>
<proteinExistence type="predicted"/>
<sequence>MAEHDLQYRRLRIALEYEGEHHLLDPDQWHRDIERDDRLRQLGWAVLRFSKKHLRPENEAGTAGKVRAVLLARGWRPGQPL</sequence>
<keyword evidence="2" id="KW-0255">Endonuclease</keyword>